<comment type="catalytic activity">
    <reaction evidence="2">
        <text>2 GTP = 3',3'-c-di-GMP + 2 diphosphate</text>
        <dbReference type="Rhea" id="RHEA:24898"/>
        <dbReference type="ChEBI" id="CHEBI:33019"/>
        <dbReference type="ChEBI" id="CHEBI:37565"/>
        <dbReference type="ChEBI" id="CHEBI:58805"/>
        <dbReference type="EC" id="2.7.7.65"/>
    </reaction>
</comment>
<keyword evidence="7" id="KW-1185">Reference proteome</keyword>
<evidence type="ECO:0000313" key="7">
    <source>
        <dbReference type="Proteomes" id="UP000602745"/>
    </source>
</evidence>
<evidence type="ECO:0000256" key="3">
    <source>
        <dbReference type="SAM" id="Phobius"/>
    </source>
</evidence>
<dbReference type="GO" id="GO:1902201">
    <property type="term" value="P:negative regulation of bacterial-type flagellum-dependent cell motility"/>
    <property type="evidence" value="ECO:0007669"/>
    <property type="project" value="TreeGrafter"/>
</dbReference>
<dbReference type="NCBIfam" id="TIGR00229">
    <property type="entry name" value="sensory_box"/>
    <property type="match status" value="1"/>
</dbReference>
<dbReference type="InterPro" id="IPR029787">
    <property type="entry name" value="Nucleotide_cyclase"/>
</dbReference>
<dbReference type="InterPro" id="IPR000014">
    <property type="entry name" value="PAS"/>
</dbReference>
<feature type="transmembrane region" description="Helical" evidence="3">
    <location>
        <begin position="139"/>
        <end position="157"/>
    </location>
</feature>
<dbReference type="Proteomes" id="UP000602745">
    <property type="component" value="Unassembled WGS sequence"/>
</dbReference>
<dbReference type="EC" id="2.7.7.65" evidence="1"/>
<feature type="transmembrane region" description="Helical" evidence="3">
    <location>
        <begin position="163"/>
        <end position="182"/>
    </location>
</feature>
<feature type="transmembrane region" description="Helical" evidence="3">
    <location>
        <begin position="36"/>
        <end position="55"/>
    </location>
</feature>
<dbReference type="SUPFAM" id="SSF55785">
    <property type="entry name" value="PYP-like sensor domain (PAS domain)"/>
    <property type="match status" value="1"/>
</dbReference>
<feature type="domain" description="GGDEF" evidence="5">
    <location>
        <begin position="361"/>
        <end position="493"/>
    </location>
</feature>
<dbReference type="Gene3D" id="3.30.70.270">
    <property type="match status" value="1"/>
</dbReference>
<dbReference type="InterPro" id="IPR013767">
    <property type="entry name" value="PAS_fold"/>
</dbReference>
<dbReference type="GO" id="GO:0052621">
    <property type="term" value="F:diguanylate cyclase activity"/>
    <property type="evidence" value="ECO:0007669"/>
    <property type="project" value="UniProtKB-EC"/>
</dbReference>
<dbReference type="PROSITE" id="PS50887">
    <property type="entry name" value="GGDEF"/>
    <property type="match status" value="1"/>
</dbReference>
<dbReference type="GO" id="GO:0005886">
    <property type="term" value="C:plasma membrane"/>
    <property type="evidence" value="ECO:0007669"/>
    <property type="project" value="TreeGrafter"/>
</dbReference>
<dbReference type="Pfam" id="PF00989">
    <property type="entry name" value="PAS"/>
    <property type="match status" value="1"/>
</dbReference>
<dbReference type="PANTHER" id="PTHR45138">
    <property type="entry name" value="REGULATORY COMPONENTS OF SENSORY TRANSDUCTION SYSTEM"/>
    <property type="match status" value="1"/>
</dbReference>
<evidence type="ECO:0000256" key="1">
    <source>
        <dbReference type="ARBA" id="ARBA00012528"/>
    </source>
</evidence>
<protein>
    <recommendedName>
        <fullName evidence="1">diguanylate cyclase</fullName>
        <ecNumber evidence="1">2.7.7.65</ecNumber>
    </recommendedName>
</protein>
<dbReference type="SMART" id="SM00267">
    <property type="entry name" value="GGDEF"/>
    <property type="match status" value="1"/>
</dbReference>
<evidence type="ECO:0000313" key="6">
    <source>
        <dbReference type="EMBL" id="GGE38013.1"/>
    </source>
</evidence>
<keyword evidence="3" id="KW-0812">Transmembrane</keyword>
<reference evidence="6" key="2">
    <citation type="submission" date="2020-09" db="EMBL/GenBank/DDBJ databases">
        <authorList>
            <person name="Sun Q."/>
            <person name="Sedlacek I."/>
        </authorList>
    </citation>
    <scope>NUCLEOTIDE SEQUENCE</scope>
    <source>
        <strain evidence="6">CCM 7684</strain>
    </source>
</reference>
<accession>A0A8J2VUH4</accession>
<evidence type="ECO:0000259" key="5">
    <source>
        <dbReference type="PROSITE" id="PS50887"/>
    </source>
</evidence>
<dbReference type="PROSITE" id="PS50113">
    <property type="entry name" value="PAC"/>
    <property type="match status" value="1"/>
</dbReference>
<evidence type="ECO:0000256" key="2">
    <source>
        <dbReference type="ARBA" id="ARBA00034247"/>
    </source>
</evidence>
<proteinExistence type="predicted"/>
<feature type="transmembrane region" description="Helical" evidence="3">
    <location>
        <begin position="116"/>
        <end position="132"/>
    </location>
</feature>
<dbReference type="EMBL" id="BMCP01000001">
    <property type="protein sequence ID" value="GGE38013.1"/>
    <property type="molecule type" value="Genomic_DNA"/>
</dbReference>
<comment type="caution">
    <text evidence="6">The sequence shown here is derived from an EMBL/GenBank/DDBJ whole genome shotgun (WGS) entry which is preliminary data.</text>
</comment>
<dbReference type="AlphaFoldDB" id="A0A8J2VUH4"/>
<reference evidence="6" key="1">
    <citation type="journal article" date="2014" name="Int. J. Syst. Evol. Microbiol.">
        <title>Complete genome sequence of Corynebacterium casei LMG S-19264T (=DSM 44701T), isolated from a smear-ripened cheese.</title>
        <authorList>
            <consortium name="US DOE Joint Genome Institute (JGI-PGF)"/>
            <person name="Walter F."/>
            <person name="Albersmeier A."/>
            <person name="Kalinowski J."/>
            <person name="Ruckert C."/>
        </authorList>
    </citation>
    <scope>NUCLEOTIDE SEQUENCE</scope>
    <source>
        <strain evidence="6">CCM 7684</strain>
    </source>
</reference>
<sequence>MQPFRLSSLGGEFTCPATEKAFQEERFPETLRHARLLFLASAVLNTLFFLSDWRFYGDPHFWIAGPARSAVVAISLLCLALVARTASFRQAQRVMVLWQVISGASVGLLVSSHSEIALFVVVVLPAIFYLAVPTSFRWTLISGIGCSLMMLAGFLLPEPDSPTAPGLILAMLMLNVALILVVSRSNRLRRMEWAATQAERRLKDELAESRAMFEKMFMAVPVPLLVTSRKDGKLLKFNDAAKTYFGKEGGDLTYVRDLYVEPDARTKFLNELAEQGRVSGFETAVRLADGSTRDVLLSAAPVNYAGHGAVIASAVDISSRKALERRLEQLATTDSLTGLSNRGHFTHVAEVEMERSRRYGRTVSLLMVDIDHFKKINDTYGHMTGDWVLSAFARLCRECLRQQDSVARFGAEEFAILLPETDELAAVAVAERLRSSVSALQIEGAGNMPLSVSIGISGIDVSEDTLSDALARADTALYAAKRQGRNCVVFYTDNLREIGAA</sequence>
<evidence type="ECO:0000259" key="4">
    <source>
        <dbReference type="PROSITE" id="PS50113"/>
    </source>
</evidence>
<feature type="transmembrane region" description="Helical" evidence="3">
    <location>
        <begin position="94"/>
        <end position="110"/>
    </location>
</feature>
<dbReference type="InterPro" id="IPR043128">
    <property type="entry name" value="Rev_trsase/Diguanyl_cyclase"/>
</dbReference>
<dbReference type="NCBIfam" id="TIGR00254">
    <property type="entry name" value="GGDEF"/>
    <property type="match status" value="1"/>
</dbReference>
<dbReference type="InterPro" id="IPR000160">
    <property type="entry name" value="GGDEF_dom"/>
</dbReference>
<dbReference type="InterPro" id="IPR000700">
    <property type="entry name" value="PAS-assoc_C"/>
</dbReference>
<organism evidence="6 7">
    <name type="scientific">Agaricicola taiwanensis</name>
    <dbReference type="NCBI Taxonomy" id="591372"/>
    <lineage>
        <taxon>Bacteria</taxon>
        <taxon>Pseudomonadati</taxon>
        <taxon>Pseudomonadota</taxon>
        <taxon>Alphaproteobacteria</taxon>
        <taxon>Rhodobacterales</taxon>
        <taxon>Paracoccaceae</taxon>
        <taxon>Agaricicola</taxon>
    </lineage>
</organism>
<dbReference type="Gene3D" id="3.30.450.20">
    <property type="entry name" value="PAS domain"/>
    <property type="match status" value="1"/>
</dbReference>
<name>A0A8J2VUH4_9RHOB</name>
<dbReference type="SUPFAM" id="SSF55073">
    <property type="entry name" value="Nucleotide cyclase"/>
    <property type="match status" value="1"/>
</dbReference>
<dbReference type="InterPro" id="IPR050469">
    <property type="entry name" value="Diguanylate_Cyclase"/>
</dbReference>
<dbReference type="RefSeq" id="WP_188408971.1">
    <property type="nucleotide sequence ID" value="NZ_BMCP01000001.1"/>
</dbReference>
<dbReference type="CDD" id="cd01949">
    <property type="entry name" value="GGDEF"/>
    <property type="match status" value="1"/>
</dbReference>
<keyword evidence="3" id="KW-1133">Transmembrane helix</keyword>
<dbReference type="GO" id="GO:0043709">
    <property type="term" value="P:cell adhesion involved in single-species biofilm formation"/>
    <property type="evidence" value="ECO:0007669"/>
    <property type="project" value="TreeGrafter"/>
</dbReference>
<keyword evidence="3" id="KW-0472">Membrane</keyword>
<dbReference type="Pfam" id="PF00990">
    <property type="entry name" value="GGDEF"/>
    <property type="match status" value="1"/>
</dbReference>
<dbReference type="InterPro" id="IPR035965">
    <property type="entry name" value="PAS-like_dom_sf"/>
</dbReference>
<dbReference type="FunFam" id="3.30.70.270:FF:000001">
    <property type="entry name" value="Diguanylate cyclase domain protein"/>
    <property type="match status" value="1"/>
</dbReference>
<feature type="transmembrane region" description="Helical" evidence="3">
    <location>
        <begin position="61"/>
        <end position="82"/>
    </location>
</feature>
<dbReference type="PANTHER" id="PTHR45138:SF9">
    <property type="entry name" value="DIGUANYLATE CYCLASE DGCM-RELATED"/>
    <property type="match status" value="1"/>
</dbReference>
<feature type="domain" description="PAC" evidence="4">
    <location>
        <begin position="279"/>
        <end position="329"/>
    </location>
</feature>
<gene>
    <name evidence="6" type="ORF">GCM10007276_14320</name>
</gene>